<dbReference type="Proteomes" id="UP000254863">
    <property type="component" value="Unassembled WGS sequence"/>
</dbReference>
<dbReference type="InterPro" id="IPR024410">
    <property type="entry name" value="Phage_TAC_12"/>
</dbReference>
<comment type="caution">
    <text evidence="1">The sequence shown here is derived from an EMBL/GenBank/DDBJ whole genome shotgun (WGS) entry which is preliminary data.</text>
</comment>
<dbReference type="EMBL" id="UGMS01000001">
    <property type="protein sequence ID" value="STV76372.1"/>
    <property type="molecule type" value="Genomic_DNA"/>
</dbReference>
<organism evidence="1 2">
    <name type="scientific">Klebsiella michiganensis</name>
    <dbReference type="NCBI Taxonomy" id="1134687"/>
    <lineage>
        <taxon>Bacteria</taxon>
        <taxon>Pseudomonadati</taxon>
        <taxon>Pseudomonadota</taxon>
        <taxon>Gammaproteobacteria</taxon>
        <taxon>Enterobacterales</taxon>
        <taxon>Enterobacteriaceae</taxon>
        <taxon>Klebsiella/Raoultella group</taxon>
        <taxon>Klebsiella</taxon>
    </lineage>
</organism>
<evidence type="ECO:0000313" key="2">
    <source>
        <dbReference type="Proteomes" id="UP000254863"/>
    </source>
</evidence>
<sequence>MKLTLDTLKESGAFTGRPVEKEIKWKGRDGKEHIATVYVRPMGYHTLKLNCWRITANQIRWLDVLPPIFVMRKASKSLLRQTFSELHLKNVVHWMARLSLLCYWLCRKSTSWERIRTHRRRRVLV</sequence>
<proteinExistence type="predicted"/>
<protein>
    <submittedName>
        <fullName evidence="1">Uncharacterized protein</fullName>
    </submittedName>
</protein>
<dbReference type="AlphaFoldDB" id="A0A7H4N311"/>
<accession>A0A7H4N311</accession>
<name>A0A7H4N311_9ENTR</name>
<gene>
    <name evidence="1" type="ORF">NCTC11685_01641</name>
</gene>
<evidence type="ECO:0000313" key="1">
    <source>
        <dbReference type="EMBL" id="STV76372.1"/>
    </source>
</evidence>
<reference evidence="1 2" key="1">
    <citation type="submission" date="2018-06" db="EMBL/GenBank/DDBJ databases">
        <authorList>
            <consortium name="Pathogen Informatics"/>
            <person name="Doyle S."/>
        </authorList>
    </citation>
    <scope>NUCLEOTIDE SEQUENCE [LARGE SCALE GENOMIC DNA]</scope>
    <source>
        <strain evidence="1 2">NCTC11685</strain>
    </source>
</reference>
<dbReference type="Pfam" id="PF16459">
    <property type="entry name" value="Phage_TAC_13"/>
    <property type="match status" value="1"/>
</dbReference>